<dbReference type="SUPFAM" id="SSF55729">
    <property type="entry name" value="Acyl-CoA N-acyltransferases (Nat)"/>
    <property type="match status" value="1"/>
</dbReference>
<protein>
    <submittedName>
        <fullName evidence="4">Ribosomal protein S18 acetylase RimI</fullName>
    </submittedName>
</protein>
<keyword evidence="1" id="KW-0808">Transferase</keyword>
<dbReference type="PANTHER" id="PTHR42919">
    <property type="entry name" value="N-ALPHA-ACETYLTRANSFERASE"/>
    <property type="match status" value="1"/>
</dbReference>
<evidence type="ECO:0000313" key="5">
    <source>
        <dbReference type="Proteomes" id="UP000190166"/>
    </source>
</evidence>
<dbReference type="Proteomes" id="UP000190166">
    <property type="component" value="Unassembled WGS sequence"/>
</dbReference>
<dbReference type="Gene3D" id="3.40.630.30">
    <property type="match status" value="1"/>
</dbReference>
<dbReference type="RefSeq" id="WP_079472154.1">
    <property type="nucleotide sequence ID" value="NZ_FUZZ01000004.1"/>
</dbReference>
<keyword evidence="4" id="KW-0689">Ribosomal protein</keyword>
<organism evidence="4 5">
    <name type="scientific">Chitinophaga ginsengisegetis</name>
    <dbReference type="NCBI Taxonomy" id="393003"/>
    <lineage>
        <taxon>Bacteria</taxon>
        <taxon>Pseudomonadati</taxon>
        <taxon>Bacteroidota</taxon>
        <taxon>Chitinophagia</taxon>
        <taxon>Chitinophagales</taxon>
        <taxon>Chitinophagaceae</taxon>
        <taxon>Chitinophaga</taxon>
    </lineage>
</organism>
<keyword evidence="4" id="KW-0687">Ribonucleoprotein</keyword>
<name>A0A1T5P9G9_9BACT</name>
<reference evidence="4 5" key="1">
    <citation type="submission" date="2017-02" db="EMBL/GenBank/DDBJ databases">
        <authorList>
            <person name="Peterson S.W."/>
        </authorList>
    </citation>
    <scope>NUCLEOTIDE SEQUENCE [LARGE SCALE GENOMIC DNA]</scope>
    <source>
        <strain evidence="4 5">DSM 18108</strain>
    </source>
</reference>
<dbReference type="PANTHER" id="PTHR42919:SF8">
    <property type="entry name" value="N-ALPHA-ACETYLTRANSFERASE 50"/>
    <property type="match status" value="1"/>
</dbReference>
<evidence type="ECO:0000259" key="3">
    <source>
        <dbReference type="PROSITE" id="PS51186"/>
    </source>
</evidence>
<dbReference type="GO" id="GO:0016747">
    <property type="term" value="F:acyltransferase activity, transferring groups other than amino-acyl groups"/>
    <property type="evidence" value="ECO:0007669"/>
    <property type="project" value="InterPro"/>
</dbReference>
<dbReference type="AlphaFoldDB" id="A0A1T5P9G9"/>
<evidence type="ECO:0000313" key="4">
    <source>
        <dbReference type="EMBL" id="SKD09008.1"/>
    </source>
</evidence>
<feature type="domain" description="N-acetyltransferase" evidence="3">
    <location>
        <begin position="3"/>
        <end position="149"/>
    </location>
</feature>
<accession>A0A1T5P9G9</accession>
<dbReference type="InterPro" id="IPR016181">
    <property type="entry name" value="Acyl_CoA_acyltransferase"/>
</dbReference>
<dbReference type="InterPro" id="IPR051556">
    <property type="entry name" value="N-term/lysine_N-AcTrnsfr"/>
</dbReference>
<sequence length="149" mass="17057">MNITTQRLTTHHLAEFVELLQVYEAVFDMENFQMPDKSYLKNLLSGEDLIMFVAMHEKAVIGGLTAYVLPSCYSRSAEIYVYDFAVHTNFQRKGVGKHLLSAFADYCRKNNYATFFVQAVTTDVHAVEFYRATGGTPENVVQFTYTDIR</sequence>
<dbReference type="GO" id="GO:0005840">
    <property type="term" value="C:ribosome"/>
    <property type="evidence" value="ECO:0007669"/>
    <property type="project" value="UniProtKB-KW"/>
</dbReference>
<dbReference type="Pfam" id="PF00583">
    <property type="entry name" value="Acetyltransf_1"/>
    <property type="match status" value="1"/>
</dbReference>
<keyword evidence="2" id="KW-0012">Acyltransferase</keyword>
<dbReference type="InterPro" id="IPR000182">
    <property type="entry name" value="GNAT_dom"/>
</dbReference>
<proteinExistence type="predicted"/>
<keyword evidence="5" id="KW-1185">Reference proteome</keyword>
<evidence type="ECO:0000256" key="2">
    <source>
        <dbReference type="ARBA" id="ARBA00023315"/>
    </source>
</evidence>
<evidence type="ECO:0000256" key="1">
    <source>
        <dbReference type="ARBA" id="ARBA00022679"/>
    </source>
</evidence>
<dbReference type="CDD" id="cd04301">
    <property type="entry name" value="NAT_SF"/>
    <property type="match status" value="1"/>
</dbReference>
<dbReference type="STRING" id="393003.SAMN05660461_4886"/>
<dbReference type="PROSITE" id="PS51186">
    <property type="entry name" value="GNAT"/>
    <property type="match status" value="1"/>
</dbReference>
<dbReference type="EMBL" id="FUZZ01000004">
    <property type="protein sequence ID" value="SKD09008.1"/>
    <property type="molecule type" value="Genomic_DNA"/>
</dbReference>
<gene>
    <name evidence="4" type="ORF">SAMN05660461_4886</name>
</gene>